<dbReference type="InterPro" id="IPR019826">
    <property type="entry name" value="Carboxylesterase_B_AS"/>
</dbReference>
<gene>
    <name evidence="5" type="ORF">CC1G_07672</name>
</gene>
<dbReference type="AlphaFoldDB" id="A8NC68"/>
<dbReference type="SUPFAM" id="SSF53474">
    <property type="entry name" value="alpha/beta-Hydrolases"/>
    <property type="match status" value="1"/>
</dbReference>
<evidence type="ECO:0000259" key="4">
    <source>
        <dbReference type="Pfam" id="PF00135"/>
    </source>
</evidence>
<dbReference type="Pfam" id="PF00135">
    <property type="entry name" value="COesterase"/>
    <property type="match status" value="1"/>
</dbReference>
<dbReference type="Proteomes" id="UP000001861">
    <property type="component" value="Unassembled WGS sequence"/>
</dbReference>
<protein>
    <recommendedName>
        <fullName evidence="3">Carboxylic ester hydrolase</fullName>
        <ecNumber evidence="3">3.1.1.-</ecNumber>
    </recommendedName>
</protein>
<evidence type="ECO:0000313" key="6">
    <source>
        <dbReference type="Proteomes" id="UP000001861"/>
    </source>
</evidence>
<dbReference type="PANTHER" id="PTHR11559">
    <property type="entry name" value="CARBOXYLESTERASE"/>
    <property type="match status" value="1"/>
</dbReference>
<dbReference type="STRING" id="240176.A8NC68"/>
<dbReference type="RefSeq" id="XP_001832412.2">
    <property type="nucleotide sequence ID" value="XM_001832360.2"/>
</dbReference>
<keyword evidence="2 3" id="KW-0378">Hydrolase</keyword>
<sequence length="565" mass="62031">MFSSLLASLVLVHAAIAAAVPLESRSNSVSVTLGGGTFVGEQKDGLQKFLGIPFAQPPVGNLRFRLPQPITSYNGTYDARKYGPSCPQQSISLPLVNGLVGEVTDWMIGTIFGQVFPDAEDCLTVNVVKPASANANSKLPVVVWIFGGGFQLGSTSMYDGGMIVKRAVDQRQPVIFVSMNYRLSGFGFMASKEIRDAGVGNIGLHDQREALRWIKKHISAFGGDPDKVTIWGESAGAISVALQMTAYDGNHEGLFRGGFMQSGAPIPVGPLENGQVYYDDVVRETGCAGSSDTLECLRGVPYNRLKAAINKSPSIFDYQSLRLAWLPRTDGVFLTDDPLKLVQQGKVARVPFVNGMYASCHPMFPLDPSETLGNCDDEGTLFSLATLNVTTDAGFKNWVKNVFLRIPDEQVERIAQLYPSTPSAGSPFGTGNRNALTPQFKRFAAFQGDGVFQAPRRWFLQHTAHRQDVWTYVHKRLKGLPVLGAAHATDLLNSFFLDGDMNEHLVRFATTLNPSGRFHWPKYDTKNKHMLSYNDGIFNPLSLTKDNYREEAMQYLIDVTLENPV</sequence>
<dbReference type="HOGENOM" id="CLU_006586_10_6_1"/>
<reference evidence="5 6" key="1">
    <citation type="journal article" date="2010" name="Proc. Natl. Acad. Sci. U.S.A.">
        <title>Insights into evolution of multicellular fungi from the assembled chromosomes of the mushroom Coprinopsis cinerea (Coprinus cinereus).</title>
        <authorList>
            <person name="Stajich J.E."/>
            <person name="Wilke S.K."/>
            <person name="Ahren D."/>
            <person name="Au C.H."/>
            <person name="Birren B.W."/>
            <person name="Borodovsky M."/>
            <person name="Burns C."/>
            <person name="Canback B."/>
            <person name="Casselton L.A."/>
            <person name="Cheng C.K."/>
            <person name="Deng J."/>
            <person name="Dietrich F.S."/>
            <person name="Fargo D.C."/>
            <person name="Farman M.L."/>
            <person name="Gathman A.C."/>
            <person name="Goldberg J."/>
            <person name="Guigo R."/>
            <person name="Hoegger P.J."/>
            <person name="Hooker J.B."/>
            <person name="Huggins A."/>
            <person name="James T.Y."/>
            <person name="Kamada T."/>
            <person name="Kilaru S."/>
            <person name="Kodira C."/>
            <person name="Kues U."/>
            <person name="Kupfer D."/>
            <person name="Kwan H.S."/>
            <person name="Lomsadze A."/>
            <person name="Li W."/>
            <person name="Lilly W.W."/>
            <person name="Ma L.J."/>
            <person name="Mackey A.J."/>
            <person name="Manning G."/>
            <person name="Martin F."/>
            <person name="Muraguchi H."/>
            <person name="Natvig D.O."/>
            <person name="Palmerini H."/>
            <person name="Ramesh M.A."/>
            <person name="Rehmeyer C.J."/>
            <person name="Roe B.A."/>
            <person name="Shenoy N."/>
            <person name="Stanke M."/>
            <person name="Ter-Hovhannisyan V."/>
            <person name="Tunlid A."/>
            <person name="Velagapudi R."/>
            <person name="Vision T.J."/>
            <person name="Zeng Q."/>
            <person name="Zolan M.E."/>
            <person name="Pukkila P.J."/>
        </authorList>
    </citation>
    <scope>NUCLEOTIDE SEQUENCE [LARGE SCALE GENOMIC DNA]</scope>
    <source>
        <strain evidence="6">Okayama-7 / 130 / ATCC MYA-4618 / FGSC 9003</strain>
    </source>
</reference>
<dbReference type="EMBL" id="AACS02000009">
    <property type="protein sequence ID" value="EAU89446.2"/>
    <property type="molecule type" value="Genomic_DNA"/>
</dbReference>
<dbReference type="OrthoDB" id="408631at2759"/>
<organism evidence="5 6">
    <name type="scientific">Coprinopsis cinerea (strain Okayama-7 / 130 / ATCC MYA-4618 / FGSC 9003)</name>
    <name type="common">Inky cap fungus</name>
    <name type="synonym">Hormographiella aspergillata</name>
    <dbReference type="NCBI Taxonomy" id="240176"/>
    <lineage>
        <taxon>Eukaryota</taxon>
        <taxon>Fungi</taxon>
        <taxon>Dikarya</taxon>
        <taxon>Basidiomycota</taxon>
        <taxon>Agaricomycotina</taxon>
        <taxon>Agaricomycetes</taxon>
        <taxon>Agaricomycetidae</taxon>
        <taxon>Agaricales</taxon>
        <taxon>Agaricineae</taxon>
        <taxon>Psathyrellaceae</taxon>
        <taxon>Coprinopsis</taxon>
    </lineage>
</organism>
<dbReference type="eggNOG" id="KOG4389">
    <property type="taxonomic scope" value="Eukaryota"/>
</dbReference>
<dbReference type="OMA" id="YFPRASN"/>
<name>A8NC68_COPC7</name>
<accession>A8NC68</accession>
<dbReference type="InterPro" id="IPR029058">
    <property type="entry name" value="AB_hydrolase_fold"/>
</dbReference>
<dbReference type="PROSITE" id="PS00122">
    <property type="entry name" value="CARBOXYLESTERASE_B_1"/>
    <property type="match status" value="1"/>
</dbReference>
<dbReference type="InterPro" id="IPR019819">
    <property type="entry name" value="Carboxylesterase_B_CS"/>
</dbReference>
<feature type="domain" description="Carboxylesterase type B" evidence="4">
    <location>
        <begin position="31"/>
        <end position="538"/>
    </location>
</feature>
<evidence type="ECO:0000313" key="5">
    <source>
        <dbReference type="EMBL" id="EAU89446.2"/>
    </source>
</evidence>
<dbReference type="GO" id="GO:0016787">
    <property type="term" value="F:hydrolase activity"/>
    <property type="evidence" value="ECO:0007669"/>
    <property type="project" value="UniProtKB-KW"/>
</dbReference>
<evidence type="ECO:0000256" key="2">
    <source>
        <dbReference type="ARBA" id="ARBA00022801"/>
    </source>
</evidence>
<dbReference type="KEGG" id="cci:CC1G_07672"/>
<dbReference type="InParanoid" id="A8NC68"/>
<keyword evidence="3" id="KW-0732">Signal</keyword>
<proteinExistence type="inferred from homology"/>
<evidence type="ECO:0000256" key="3">
    <source>
        <dbReference type="RuleBase" id="RU361235"/>
    </source>
</evidence>
<comment type="caution">
    <text evidence="5">The sequence shown here is derived from an EMBL/GenBank/DDBJ whole genome shotgun (WGS) entry which is preliminary data.</text>
</comment>
<dbReference type="VEuPathDB" id="FungiDB:CC1G_07672"/>
<dbReference type="InterPro" id="IPR002018">
    <property type="entry name" value="CarbesteraseB"/>
</dbReference>
<dbReference type="EC" id="3.1.1.-" evidence="3"/>
<keyword evidence="6" id="KW-1185">Reference proteome</keyword>
<feature type="chain" id="PRO_5005122020" description="Carboxylic ester hydrolase" evidence="3">
    <location>
        <begin position="18"/>
        <end position="565"/>
    </location>
</feature>
<feature type="signal peptide" evidence="3">
    <location>
        <begin position="1"/>
        <end position="17"/>
    </location>
</feature>
<dbReference type="GeneID" id="6008897"/>
<dbReference type="InterPro" id="IPR050309">
    <property type="entry name" value="Type-B_Carboxylest/Lipase"/>
</dbReference>
<comment type="similarity">
    <text evidence="1 3">Belongs to the type-B carboxylesterase/lipase family.</text>
</comment>
<dbReference type="PROSITE" id="PS00941">
    <property type="entry name" value="CARBOXYLESTERASE_B_2"/>
    <property type="match status" value="1"/>
</dbReference>
<dbReference type="Gene3D" id="3.40.50.1820">
    <property type="entry name" value="alpha/beta hydrolase"/>
    <property type="match status" value="1"/>
</dbReference>
<evidence type="ECO:0000256" key="1">
    <source>
        <dbReference type="ARBA" id="ARBA00005964"/>
    </source>
</evidence>
<dbReference type="ESTHER" id="copc7-a8nc68">
    <property type="family name" value="Fungal_carboxylesterase_lipase"/>
</dbReference>